<proteinExistence type="predicted"/>
<dbReference type="EMBL" id="MK931443">
    <property type="protein sequence ID" value="QEG07106.1"/>
    <property type="molecule type" value="Genomic_DNA"/>
</dbReference>
<gene>
    <name evidence="1" type="ORF">CPT_Sweeny_001</name>
</gene>
<name>A0A5B9N8P3_9CAUD</name>
<accession>A0A5B9N8P3</accession>
<reference evidence="2" key="1">
    <citation type="submission" date="2019-05" db="EMBL/GenBank/DDBJ databases">
        <title>The Complete Genome of Klebsiella pneumoniae Phage Sweeny.</title>
        <authorList>
            <person name="Martinez N.A."/>
            <person name="Williams E."/>
            <person name="Newkirk H."/>
            <person name="Liu M."/>
            <person name="Gill J.J."/>
            <person name="Ramsey J."/>
        </authorList>
    </citation>
    <scope>NUCLEOTIDE SEQUENCE [LARGE SCALE GENOMIC DNA]</scope>
</reference>
<protein>
    <submittedName>
        <fullName evidence="1">Uncharacterized protein</fullName>
    </submittedName>
</protein>
<sequence>MARQKAEDRATINDPEELMALAKKAARRRDDQFGYREDRATWEATEQINSLIKEAYDEPWKGGEYLRMRFATAGQDLKISVDEYRLATRGSGLYDSTITSSLKRFVTPGKRISRRFVDGFYHIKIVDDLSKEAVTKSHDESIRKEERERIKGLVAALAVDFAGDALTGIYKANLYAAIDLGLTASDISREASHEE</sequence>
<evidence type="ECO:0000313" key="1">
    <source>
        <dbReference type="EMBL" id="QEG07106.1"/>
    </source>
</evidence>
<dbReference type="Proteomes" id="UP000324102">
    <property type="component" value="Segment"/>
</dbReference>
<organism evidence="1 2">
    <name type="scientific">Klebsiella phage Sweeny</name>
    <dbReference type="NCBI Taxonomy" id="2580408"/>
    <lineage>
        <taxon>Viruses</taxon>
        <taxon>Duplodnaviria</taxon>
        <taxon>Heunggongvirae</taxon>
        <taxon>Uroviricota</taxon>
        <taxon>Caudoviricetes</taxon>
        <taxon>Drexlerviridae</taxon>
        <taxon>Webervirus</taxon>
        <taxon>Webervirus sweeny</taxon>
    </lineage>
</organism>
<keyword evidence="2" id="KW-1185">Reference proteome</keyword>
<evidence type="ECO:0000313" key="2">
    <source>
        <dbReference type="Proteomes" id="UP000324102"/>
    </source>
</evidence>